<dbReference type="SMR" id="Q54LP9"/>
<dbReference type="Gene3D" id="3.30.70.330">
    <property type="match status" value="1"/>
</dbReference>
<evidence type="ECO:0000256" key="1">
    <source>
        <dbReference type="ARBA" id="ARBA00010458"/>
    </source>
</evidence>
<dbReference type="Gene3D" id="3.10.129.10">
    <property type="entry name" value="Hotdog Thioesterase"/>
    <property type="match status" value="2"/>
</dbReference>
<evidence type="ECO:0000256" key="3">
    <source>
        <dbReference type="ARBA" id="ARBA00022801"/>
    </source>
</evidence>
<dbReference type="eggNOG" id="KOG2763">
    <property type="taxonomic scope" value="Eukaryota"/>
</dbReference>
<feature type="compositionally biased region" description="Low complexity" evidence="5">
    <location>
        <begin position="226"/>
        <end position="242"/>
    </location>
</feature>
<evidence type="ECO:0000313" key="7">
    <source>
        <dbReference type="EMBL" id="EAL64180.1"/>
    </source>
</evidence>
<evidence type="ECO:0000256" key="2">
    <source>
        <dbReference type="ARBA" id="ARBA00022737"/>
    </source>
</evidence>
<dbReference type="GeneID" id="8625649"/>
<dbReference type="SUPFAM" id="SSF54637">
    <property type="entry name" value="Thioesterase/thiol ester dehydrase-isomerase"/>
    <property type="match status" value="2"/>
</dbReference>
<dbReference type="Proteomes" id="UP000002195">
    <property type="component" value="Unassembled WGS sequence"/>
</dbReference>
<keyword evidence="2" id="KW-0677">Repeat</keyword>
<dbReference type="RefSeq" id="XP_637683.1">
    <property type="nucleotide sequence ID" value="XM_632591.1"/>
</dbReference>
<dbReference type="GlyGen" id="Q54LP9">
    <property type="glycosylation" value="1 site"/>
</dbReference>
<feature type="domain" description="HotDog ACOT-type" evidence="6">
    <location>
        <begin position="257"/>
        <end position="377"/>
    </location>
</feature>
<proteinExistence type="inferred from homology"/>
<dbReference type="STRING" id="44689.Q54LP9"/>
<dbReference type="EMBL" id="AAFI02000087">
    <property type="protein sequence ID" value="EAL64180.1"/>
    <property type="molecule type" value="Genomic_DNA"/>
</dbReference>
<dbReference type="GO" id="GO:0005739">
    <property type="term" value="C:mitochondrion"/>
    <property type="evidence" value="ECO:0000318"/>
    <property type="project" value="GO_Central"/>
</dbReference>
<dbReference type="InterPro" id="IPR035979">
    <property type="entry name" value="RBD_domain_sf"/>
</dbReference>
<dbReference type="FunCoup" id="Q54LP9">
    <property type="interactions" value="193"/>
</dbReference>
<dbReference type="dictyBase" id="DDB_G0286507"/>
<feature type="region of interest" description="Disordered" evidence="5">
    <location>
        <begin position="209"/>
        <end position="242"/>
    </location>
</feature>
<dbReference type="PRO" id="PR:Q54LP9"/>
<protein>
    <submittedName>
        <fullName evidence="7">RNA-binding region RNP-1 domain-containing protein</fullName>
    </submittedName>
</protein>
<evidence type="ECO:0000259" key="6">
    <source>
        <dbReference type="PROSITE" id="PS51770"/>
    </source>
</evidence>
<dbReference type="SUPFAM" id="SSF54928">
    <property type="entry name" value="RNA-binding domain, RBD"/>
    <property type="match status" value="1"/>
</dbReference>
<dbReference type="HOGENOM" id="CLU_464185_0_0_1"/>
<evidence type="ECO:0000256" key="5">
    <source>
        <dbReference type="SAM" id="MobiDB-lite"/>
    </source>
</evidence>
<keyword evidence="8" id="KW-1185">Reference proteome</keyword>
<dbReference type="OMA" id="QPQERNM"/>
<dbReference type="CDD" id="cd03442">
    <property type="entry name" value="BFIT_BACH"/>
    <property type="match status" value="2"/>
</dbReference>
<accession>Q54LP9</accession>
<keyword evidence="3" id="KW-0378">Hydrolase</keyword>
<dbReference type="InterPro" id="IPR006683">
    <property type="entry name" value="Thioestr_dom"/>
</dbReference>
<comment type="caution">
    <text evidence="7">The sequence shown here is derived from an EMBL/GenBank/DDBJ whole genome shotgun (WGS) entry which is preliminary data.</text>
</comment>
<dbReference type="GO" id="GO:0006637">
    <property type="term" value="P:acyl-CoA metabolic process"/>
    <property type="evidence" value="ECO:0000318"/>
    <property type="project" value="GO_Central"/>
</dbReference>
<dbReference type="Pfam" id="PF03061">
    <property type="entry name" value="4HBT"/>
    <property type="match status" value="1"/>
</dbReference>
<dbReference type="Reactome" id="R-DDI-77289">
    <property type="pathway name" value="Mitochondrial Fatty Acid Beta-Oxidation"/>
</dbReference>
<dbReference type="InParanoid" id="Q54LP9"/>
<dbReference type="PANTHER" id="PTHR12655:SF0">
    <property type="entry name" value="ACYL-COENZYME A THIOESTERASE 9, MITOCHONDRIAL"/>
    <property type="match status" value="1"/>
</dbReference>
<dbReference type="PhylomeDB" id="Q54LP9"/>
<dbReference type="GO" id="GO:0003676">
    <property type="term" value="F:nucleic acid binding"/>
    <property type="evidence" value="ECO:0007669"/>
    <property type="project" value="InterPro"/>
</dbReference>
<name>Q54LP9_DICDI</name>
<dbReference type="InterPro" id="IPR033120">
    <property type="entry name" value="HOTDOG_ACOT"/>
</dbReference>
<reference evidence="7 8" key="1">
    <citation type="journal article" date="2005" name="Nature">
        <title>The genome of the social amoeba Dictyostelium discoideum.</title>
        <authorList>
            <consortium name="The Dictyostelium discoideum Sequencing Consortium"/>
            <person name="Eichinger L."/>
            <person name="Pachebat J.A."/>
            <person name="Glockner G."/>
            <person name="Rajandream M.A."/>
            <person name="Sucgang R."/>
            <person name="Berriman M."/>
            <person name="Song J."/>
            <person name="Olsen R."/>
            <person name="Szafranski K."/>
            <person name="Xu Q."/>
            <person name="Tunggal B."/>
            <person name="Kummerfeld S."/>
            <person name="Madera M."/>
            <person name="Konfortov B.A."/>
            <person name="Rivero F."/>
            <person name="Bankier A.T."/>
            <person name="Lehmann R."/>
            <person name="Hamlin N."/>
            <person name="Davies R."/>
            <person name="Gaudet P."/>
            <person name="Fey P."/>
            <person name="Pilcher K."/>
            <person name="Chen G."/>
            <person name="Saunders D."/>
            <person name="Sodergren E."/>
            <person name="Davis P."/>
            <person name="Kerhornou A."/>
            <person name="Nie X."/>
            <person name="Hall N."/>
            <person name="Anjard C."/>
            <person name="Hemphill L."/>
            <person name="Bason N."/>
            <person name="Farbrother P."/>
            <person name="Desany B."/>
            <person name="Just E."/>
            <person name="Morio T."/>
            <person name="Rost R."/>
            <person name="Churcher C."/>
            <person name="Cooper J."/>
            <person name="Haydock S."/>
            <person name="van Driessche N."/>
            <person name="Cronin A."/>
            <person name="Goodhead I."/>
            <person name="Muzny D."/>
            <person name="Mourier T."/>
            <person name="Pain A."/>
            <person name="Lu M."/>
            <person name="Harper D."/>
            <person name="Lindsay R."/>
            <person name="Hauser H."/>
            <person name="James K."/>
            <person name="Quiles M."/>
            <person name="Madan Babu M."/>
            <person name="Saito T."/>
            <person name="Buchrieser C."/>
            <person name="Wardroper A."/>
            <person name="Felder M."/>
            <person name="Thangavelu M."/>
            <person name="Johnson D."/>
            <person name="Knights A."/>
            <person name="Loulseged H."/>
            <person name="Mungall K."/>
            <person name="Oliver K."/>
            <person name="Price C."/>
            <person name="Quail M.A."/>
            <person name="Urushihara H."/>
            <person name="Hernandez J."/>
            <person name="Rabbinowitsch E."/>
            <person name="Steffen D."/>
            <person name="Sanders M."/>
            <person name="Ma J."/>
            <person name="Kohara Y."/>
            <person name="Sharp S."/>
            <person name="Simmonds M."/>
            <person name="Spiegler S."/>
            <person name="Tivey A."/>
            <person name="Sugano S."/>
            <person name="White B."/>
            <person name="Walker D."/>
            <person name="Woodward J."/>
            <person name="Winckler T."/>
            <person name="Tanaka Y."/>
            <person name="Shaulsky G."/>
            <person name="Schleicher M."/>
            <person name="Weinstock G."/>
            <person name="Rosenthal A."/>
            <person name="Cox E.C."/>
            <person name="Chisholm R.L."/>
            <person name="Gibbs R."/>
            <person name="Loomis W.F."/>
            <person name="Platzer M."/>
            <person name="Kay R.R."/>
            <person name="Williams J."/>
            <person name="Dear P.H."/>
            <person name="Noegel A.A."/>
            <person name="Barrell B."/>
            <person name="Kuspa A."/>
        </authorList>
    </citation>
    <scope>NUCLEOTIDE SEQUENCE [LARGE SCALE GENOMIC DNA]</scope>
    <source>
        <strain evidence="7 8">AX4</strain>
    </source>
</reference>
<dbReference type="VEuPathDB" id="AmoebaDB:DDB_G0286507"/>
<evidence type="ECO:0000256" key="4">
    <source>
        <dbReference type="ARBA" id="ARBA00022946"/>
    </source>
</evidence>
<feature type="domain" description="HotDog ACOT-type" evidence="6">
    <location>
        <begin position="449"/>
        <end position="569"/>
    </location>
</feature>
<dbReference type="InterPro" id="IPR012677">
    <property type="entry name" value="Nucleotide-bd_a/b_plait_sf"/>
</dbReference>
<dbReference type="PaxDb" id="44689-DDB0233644"/>
<dbReference type="PROSITE" id="PS51770">
    <property type="entry name" value="HOTDOG_ACOT"/>
    <property type="match status" value="2"/>
</dbReference>
<keyword evidence="4" id="KW-0809">Transit peptide</keyword>
<comment type="similarity">
    <text evidence="1">Belongs to the acyl coenzyme A hydrolase family.</text>
</comment>
<dbReference type="GO" id="GO:0047617">
    <property type="term" value="F:fatty acyl-CoA hydrolase activity"/>
    <property type="evidence" value="ECO:0000318"/>
    <property type="project" value="GO_Central"/>
</dbReference>
<dbReference type="PANTHER" id="PTHR12655">
    <property type="entry name" value="ACYL-COA THIOESTERASE"/>
    <property type="match status" value="1"/>
</dbReference>
<sequence>MYCNLVKTINKNKTIIINNLNNGIVLSRINNNNNNCNFSNSNNKYNTLNQNNNEKRNYFTTPTLRTASAVAASSSNSDSFIHKNKTSFDDIIDSQNTIEIRGVPSNITTRDIWQQFKDFKITPHGIKMVFDGEVGFVYISFQTKSDFTRAVDMKAFTFSGQNFSISPLKSHQLNWGDQKPDNSPRTSYLNRTAVTDHLWKSRKTKDQLIEENQHQHQHQHTVHMDSSTTNTSTPTPTPIIKSPPILTTKIPIDSYTEVDLFFSSDMALREIYLSPYGHLRIGRLLEDLDALAGTVSFKHAENDEDTFKKTIVTASVDRISLLQPLMPDRDIKMEGVVTYVGKSSMEVMIKLSSKNNETLQHEPVLVAYFTMVARENGKASPVNHLRTTSDYERKLFENGEKHKECRISHKQQSLDLTTPTASELQTIHTLFMTAKNEEKSSKLELIQMSDTTCQSVILCQPQERNINGNIFGGYLLRKGFETAFTTCFMKFNSSLPRFCAMDDITFLLPVEIGDILTLESTIVYSQSIPNLPQNYYAQVEVLAYVTNPYIGKKKLSNIFNFTFYCSPSGENTKPPTSPDSSINFNSKIKQILPSTYSEAMRFISGKRIVDRHLENEKSPDNLNIWSSKHNLN</sequence>
<organism evidence="7 8">
    <name type="scientific">Dictyostelium discoideum</name>
    <name type="common">Social amoeba</name>
    <dbReference type="NCBI Taxonomy" id="44689"/>
    <lineage>
        <taxon>Eukaryota</taxon>
        <taxon>Amoebozoa</taxon>
        <taxon>Evosea</taxon>
        <taxon>Eumycetozoa</taxon>
        <taxon>Dictyostelia</taxon>
        <taxon>Dictyosteliales</taxon>
        <taxon>Dictyosteliaceae</taxon>
        <taxon>Dictyostelium</taxon>
    </lineage>
</organism>
<dbReference type="InterPro" id="IPR029069">
    <property type="entry name" value="HotDog_dom_sf"/>
</dbReference>
<dbReference type="FunFam" id="3.30.70.330:FF:001456">
    <property type="match status" value="1"/>
</dbReference>
<evidence type="ECO:0000313" key="8">
    <source>
        <dbReference type="Proteomes" id="UP000002195"/>
    </source>
</evidence>
<dbReference type="FunFam" id="3.10.129.10:FF:000082">
    <property type="entry name" value="Protein CBG18926"/>
    <property type="match status" value="1"/>
</dbReference>
<dbReference type="AlphaFoldDB" id="Q54LP9"/>
<gene>
    <name evidence="7" type="ORF">DDB_G0286507</name>
</gene>
<dbReference type="KEGG" id="ddi:DDB_G0286507"/>